<evidence type="ECO:0000256" key="5">
    <source>
        <dbReference type="PROSITE-ProRule" id="PRU00042"/>
    </source>
</evidence>
<accession>A0A9P0SVC0</accession>
<dbReference type="SMART" id="SM00868">
    <property type="entry name" value="zf-AD"/>
    <property type="match status" value="1"/>
</dbReference>
<evidence type="ECO:0000259" key="8">
    <source>
        <dbReference type="PROSITE" id="PS50157"/>
    </source>
</evidence>
<feature type="domain" description="C2H2-type" evidence="8">
    <location>
        <begin position="271"/>
        <end position="293"/>
    </location>
</feature>
<dbReference type="GO" id="GO:0005634">
    <property type="term" value="C:nucleus"/>
    <property type="evidence" value="ECO:0007669"/>
    <property type="project" value="InterPro"/>
</dbReference>
<dbReference type="InterPro" id="IPR013087">
    <property type="entry name" value="Znf_C2H2_type"/>
</dbReference>
<evidence type="ECO:0000256" key="4">
    <source>
        <dbReference type="ARBA" id="ARBA00022833"/>
    </source>
</evidence>
<evidence type="ECO:0000313" key="11">
    <source>
        <dbReference type="Proteomes" id="UP001152562"/>
    </source>
</evidence>
<keyword evidence="4 6" id="KW-0862">Zinc</keyword>
<organism evidence="10 11">
    <name type="scientific">Pieris brassicae</name>
    <name type="common">White butterfly</name>
    <name type="synonym">Large white butterfly</name>
    <dbReference type="NCBI Taxonomy" id="7116"/>
    <lineage>
        <taxon>Eukaryota</taxon>
        <taxon>Metazoa</taxon>
        <taxon>Ecdysozoa</taxon>
        <taxon>Arthropoda</taxon>
        <taxon>Hexapoda</taxon>
        <taxon>Insecta</taxon>
        <taxon>Pterygota</taxon>
        <taxon>Neoptera</taxon>
        <taxon>Endopterygota</taxon>
        <taxon>Lepidoptera</taxon>
        <taxon>Glossata</taxon>
        <taxon>Ditrysia</taxon>
        <taxon>Papilionoidea</taxon>
        <taxon>Pieridae</taxon>
        <taxon>Pierinae</taxon>
        <taxon>Pieris</taxon>
    </lineage>
</organism>
<evidence type="ECO:0000313" key="10">
    <source>
        <dbReference type="EMBL" id="CAH3953253.1"/>
    </source>
</evidence>
<keyword evidence="11" id="KW-1185">Reference proteome</keyword>
<evidence type="ECO:0000256" key="2">
    <source>
        <dbReference type="ARBA" id="ARBA00022737"/>
    </source>
</evidence>
<dbReference type="Pfam" id="PF00096">
    <property type="entry name" value="zf-C2H2"/>
    <property type="match status" value="2"/>
</dbReference>
<feature type="binding site" evidence="6">
    <location>
        <position position="9"/>
    </location>
    <ligand>
        <name>Zn(2+)</name>
        <dbReference type="ChEBI" id="CHEBI:29105"/>
    </ligand>
</feature>
<dbReference type="PANTHER" id="PTHR24379">
    <property type="entry name" value="KRAB AND ZINC FINGER DOMAIN-CONTAINING"/>
    <property type="match status" value="1"/>
</dbReference>
<name>A0A9P0SVC0_PIEBR</name>
<evidence type="ECO:0000256" key="3">
    <source>
        <dbReference type="ARBA" id="ARBA00022771"/>
    </source>
</evidence>
<keyword evidence="1 6" id="KW-0479">Metal-binding</keyword>
<dbReference type="PROSITE" id="PS50157">
    <property type="entry name" value="ZINC_FINGER_C2H2_2"/>
    <property type="match status" value="4"/>
</dbReference>
<keyword evidence="7" id="KW-1133">Transmembrane helix</keyword>
<dbReference type="Gene3D" id="3.30.160.60">
    <property type="entry name" value="Classic Zinc Finger"/>
    <property type="match status" value="3"/>
</dbReference>
<dbReference type="PROSITE" id="PS51915">
    <property type="entry name" value="ZAD"/>
    <property type="match status" value="1"/>
</dbReference>
<dbReference type="EMBL" id="CALOZG010000002">
    <property type="protein sequence ID" value="CAH3953253.1"/>
    <property type="molecule type" value="Genomic_DNA"/>
</dbReference>
<keyword evidence="7" id="KW-0812">Transmembrane</keyword>
<feature type="binding site" evidence="6">
    <location>
        <position position="51"/>
    </location>
    <ligand>
        <name>Zn(2+)</name>
        <dbReference type="ChEBI" id="CHEBI:29105"/>
    </ligand>
</feature>
<feature type="domain" description="C2H2-type" evidence="8">
    <location>
        <begin position="361"/>
        <end position="383"/>
    </location>
</feature>
<dbReference type="SUPFAM" id="SSF57716">
    <property type="entry name" value="Glucocorticoid receptor-like (DNA-binding domain)"/>
    <property type="match status" value="1"/>
</dbReference>
<sequence length="424" mass="49589">MESNYENYCRICLDVESKHICIFRDSTIQMHIKSCLAVNIHENDNLPKSICESCVCQLSNFYHFQLNAQCSQDWLETSIQEKRKYSEQKTYIHPLPDSEYNSDSLLEFLNNTANIEDYLNNLGKEDIPTIVNILDRTEDDKVKIPPIQKKKAIKMDIDVLDSDKEIVKELLMKESKPKNTDLHSCFACKETSDSIQTLSRHLSVCESASRTCVLCKQLFDSKQKMLQHLLTHNITEPLTCTCGKRFENKEKLNYHTKNCNVDHIASMGFMYRCKQCKETFTERFQLFKHAKKHILRGEQQMCDICGHIFTGNEALEKHRKQDHNKLNNCKYRCKQCSFSSVNRKEMYLHVQKHTIGKNLKHLCETCGKCFSSKLTLQRHSLQHNSTILSEIKEKYYIIYKIILPSMIILAASFALISEYHQRNR</sequence>
<dbReference type="SUPFAM" id="SSF57667">
    <property type="entry name" value="beta-beta-alpha zinc fingers"/>
    <property type="match status" value="2"/>
</dbReference>
<gene>
    <name evidence="10" type="ORF">PIBRA_LOCUS1490</name>
</gene>
<feature type="domain" description="C2H2-type" evidence="8">
    <location>
        <begin position="210"/>
        <end position="237"/>
    </location>
</feature>
<dbReference type="GO" id="GO:0008270">
    <property type="term" value="F:zinc ion binding"/>
    <property type="evidence" value="ECO:0007669"/>
    <property type="project" value="UniProtKB-UniRule"/>
</dbReference>
<feature type="binding site" evidence="6">
    <location>
        <position position="12"/>
    </location>
    <ligand>
        <name>Zn(2+)</name>
        <dbReference type="ChEBI" id="CHEBI:29105"/>
    </ligand>
</feature>
<dbReference type="AlphaFoldDB" id="A0A9P0SVC0"/>
<dbReference type="PANTHER" id="PTHR24379:SF121">
    <property type="entry name" value="C2H2-TYPE DOMAIN-CONTAINING PROTEIN"/>
    <property type="match status" value="1"/>
</dbReference>
<keyword evidence="3 5" id="KW-0863">Zinc-finger</keyword>
<feature type="domain" description="C2H2-type" evidence="8">
    <location>
        <begin position="300"/>
        <end position="328"/>
    </location>
</feature>
<evidence type="ECO:0000256" key="7">
    <source>
        <dbReference type="SAM" id="Phobius"/>
    </source>
</evidence>
<evidence type="ECO:0000256" key="1">
    <source>
        <dbReference type="ARBA" id="ARBA00022723"/>
    </source>
</evidence>
<dbReference type="InterPro" id="IPR036236">
    <property type="entry name" value="Znf_C2H2_sf"/>
</dbReference>
<evidence type="ECO:0000256" key="6">
    <source>
        <dbReference type="PROSITE-ProRule" id="PRU01263"/>
    </source>
</evidence>
<feature type="transmembrane region" description="Helical" evidence="7">
    <location>
        <begin position="396"/>
        <end position="416"/>
    </location>
</feature>
<dbReference type="PROSITE" id="PS00028">
    <property type="entry name" value="ZINC_FINGER_C2H2_1"/>
    <property type="match status" value="4"/>
</dbReference>
<keyword evidence="7" id="KW-0472">Membrane</keyword>
<dbReference type="InterPro" id="IPR012934">
    <property type="entry name" value="Znf_AD"/>
</dbReference>
<proteinExistence type="predicted"/>
<dbReference type="Proteomes" id="UP001152562">
    <property type="component" value="Unassembled WGS sequence"/>
</dbReference>
<protein>
    <submittedName>
        <fullName evidence="10">Uncharacterized protein</fullName>
    </submittedName>
</protein>
<feature type="binding site" evidence="6">
    <location>
        <position position="54"/>
    </location>
    <ligand>
        <name>Zn(2+)</name>
        <dbReference type="ChEBI" id="CHEBI:29105"/>
    </ligand>
</feature>
<keyword evidence="2" id="KW-0677">Repeat</keyword>
<dbReference type="SMART" id="SM00355">
    <property type="entry name" value="ZnF_C2H2"/>
    <property type="match status" value="6"/>
</dbReference>
<dbReference type="Gene3D" id="3.40.1800.20">
    <property type="match status" value="1"/>
</dbReference>
<comment type="caution">
    <text evidence="10">The sequence shown here is derived from an EMBL/GenBank/DDBJ whole genome shotgun (WGS) entry which is preliminary data.</text>
</comment>
<dbReference type="Pfam" id="PF07776">
    <property type="entry name" value="zf-AD"/>
    <property type="match status" value="1"/>
</dbReference>
<evidence type="ECO:0000259" key="9">
    <source>
        <dbReference type="PROSITE" id="PS51915"/>
    </source>
</evidence>
<feature type="domain" description="ZAD" evidence="9">
    <location>
        <begin position="7"/>
        <end position="78"/>
    </location>
</feature>
<reference evidence="10" key="1">
    <citation type="submission" date="2022-05" db="EMBL/GenBank/DDBJ databases">
        <authorList>
            <person name="Okamura Y."/>
        </authorList>
    </citation>
    <scope>NUCLEOTIDE SEQUENCE</scope>
</reference>